<protein>
    <submittedName>
        <fullName evidence="1">Uncharacterized protein</fullName>
    </submittedName>
</protein>
<keyword evidence="2" id="KW-1185">Reference proteome</keyword>
<reference evidence="2" key="1">
    <citation type="journal article" date="2011" name="Proc. Natl. Acad. Sci. U.S.A.">
        <title>Obligate biotrophy features unraveled by the genomic analysis of rust fungi.</title>
        <authorList>
            <person name="Duplessis S."/>
            <person name="Cuomo C.A."/>
            <person name="Lin Y.-C."/>
            <person name="Aerts A."/>
            <person name="Tisserant E."/>
            <person name="Veneault-Fourrey C."/>
            <person name="Joly D.L."/>
            <person name="Hacquard S."/>
            <person name="Amselem J."/>
            <person name="Cantarel B.L."/>
            <person name="Chiu R."/>
            <person name="Coutinho P.M."/>
            <person name="Feau N."/>
            <person name="Field M."/>
            <person name="Frey P."/>
            <person name="Gelhaye E."/>
            <person name="Goldberg J."/>
            <person name="Grabherr M.G."/>
            <person name="Kodira C.D."/>
            <person name="Kohler A."/>
            <person name="Kuees U."/>
            <person name="Lindquist E.A."/>
            <person name="Lucas S.M."/>
            <person name="Mago R."/>
            <person name="Mauceli E."/>
            <person name="Morin E."/>
            <person name="Murat C."/>
            <person name="Pangilinan J.L."/>
            <person name="Park R."/>
            <person name="Pearson M."/>
            <person name="Quesneville H."/>
            <person name="Rouhier N."/>
            <person name="Sakthikumar S."/>
            <person name="Salamov A.A."/>
            <person name="Schmutz J."/>
            <person name="Selles B."/>
            <person name="Shapiro H."/>
            <person name="Tanguay P."/>
            <person name="Tuskan G.A."/>
            <person name="Henrissat B."/>
            <person name="Van de Peer Y."/>
            <person name="Rouze P."/>
            <person name="Ellis J.G."/>
            <person name="Dodds P.N."/>
            <person name="Schein J.E."/>
            <person name="Zhong S."/>
            <person name="Hamelin R.C."/>
            <person name="Grigoriev I.V."/>
            <person name="Szabo L.J."/>
            <person name="Martin F."/>
        </authorList>
    </citation>
    <scope>NUCLEOTIDE SEQUENCE [LARGE SCALE GENOMIC DNA]</scope>
    <source>
        <strain evidence="2">CRL 75-36-700-3 / race SCCL</strain>
    </source>
</reference>
<accession>H6QTQ4</accession>
<gene>
    <name evidence="1" type="ORF">PGTG_22149</name>
</gene>
<dbReference type="InParanoid" id="H6QTQ4"/>
<evidence type="ECO:0000313" key="2">
    <source>
        <dbReference type="Proteomes" id="UP000008783"/>
    </source>
</evidence>
<dbReference type="HOGENOM" id="CLU_2293072_0_0_1"/>
<dbReference type="GeneID" id="13541747"/>
<dbReference type="AlphaFoldDB" id="H6QTQ4"/>
<name>H6QTQ4_PUCGT</name>
<sequence>MVSTTSLQVLGGGQQAFFALKSNTGRESAAKTTRNNRVSSSDSVHPTLCTPGSWQCQRADEAMCRVPKGYAFEQLYTTAFYERGSFGPLTSHCSSLAYETL</sequence>
<dbReference type="EMBL" id="DS178320">
    <property type="protein sequence ID" value="EHS64269.1"/>
    <property type="molecule type" value="Genomic_DNA"/>
</dbReference>
<dbReference type="Proteomes" id="UP000008783">
    <property type="component" value="Unassembled WGS sequence"/>
</dbReference>
<proteinExistence type="predicted"/>
<organism evidence="1 2">
    <name type="scientific">Puccinia graminis f. sp. tritici (strain CRL 75-36-700-3 / race SCCL)</name>
    <name type="common">Black stem rust fungus</name>
    <dbReference type="NCBI Taxonomy" id="418459"/>
    <lineage>
        <taxon>Eukaryota</taxon>
        <taxon>Fungi</taxon>
        <taxon>Dikarya</taxon>
        <taxon>Basidiomycota</taxon>
        <taxon>Pucciniomycotina</taxon>
        <taxon>Pucciniomycetes</taxon>
        <taxon>Pucciniales</taxon>
        <taxon>Pucciniaceae</taxon>
        <taxon>Puccinia</taxon>
    </lineage>
</organism>
<evidence type="ECO:0000313" key="1">
    <source>
        <dbReference type="EMBL" id="EHS64269.1"/>
    </source>
</evidence>
<dbReference type="RefSeq" id="XP_003889096.1">
    <property type="nucleotide sequence ID" value="XM_003889047.1"/>
</dbReference>
<dbReference type="VEuPathDB" id="FungiDB:PGTG_22149"/>
<dbReference type="KEGG" id="pgr:PGTG_22149"/>